<dbReference type="OrthoDB" id="254087at2"/>
<dbReference type="EMBL" id="CP042914">
    <property type="protein sequence ID" value="QEG40648.1"/>
    <property type="molecule type" value="Genomic_DNA"/>
</dbReference>
<proteinExistence type="predicted"/>
<name>A0A5B9QNQ0_9BACT</name>
<evidence type="ECO:0000313" key="2">
    <source>
        <dbReference type="EMBL" id="QEG40648.1"/>
    </source>
</evidence>
<dbReference type="KEGG" id="rul:UC8_26650"/>
<evidence type="ECO:0000256" key="1">
    <source>
        <dbReference type="SAM" id="MobiDB-lite"/>
    </source>
</evidence>
<reference evidence="2 3" key="1">
    <citation type="submission" date="2019-08" db="EMBL/GenBank/DDBJ databases">
        <title>Deep-cultivation of Planctomycetes and their phenomic and genomic characterization uncovers novel biology.</title>
        <authorList>
            <person name="Wiegand S."/>
            <person name="Jogler M."/>
            <person name="Boedeker C."/>
            <person name="Pinto D."/>
            <person name="Vollmers J."/>
            <person name="Rivas-Marin E."/>
            <person name="Kohn T."/>
            <person name="Peeters S.H."/>
            <person name="Heuer A."/>
            <person name="Rast P."/>
            <person name="Oberbeckmann S."/>
            <person name="Bunk B."/>
            <person name="Jeske O."/>
            <person name="Meyerdierks A."/>
            <person name="Storesund J.E."/>
            <person name="Kallscheuer N."/>
            <person name="Luecker S."/>
            <person name="Lage O.M."/>
            <person name="Pohl T."/>
            <person name="Merkel B.J."/>
            <person name="Hornburger P."/>
            <person name="Mueller R.-W."/>
            <person name="Bruemmer F."/>
            <person name="Labrenz M."/>
            <person name="Spormann A.M."/>
            <person name="Op den Camp H."/>
            <person name="Overmann J."/>
            <person name="Amann R."/>
            <person name="Jetten M.S.M."/>
            <person name="Mascher T."/>
            <person name="Medema M.H."/>
            <person name="Devos D.P."/>
            <person name="Kaster A.-K."/>
            <person name="Ovreas L."/>
            <person name="Rohde M."/>
            <person name="Galperin M.Y."/>
            <person name="Jogler C."/>
        </authorList>
    </citation>
    <scope>NUCLEOTIDE SEQUENCE [LARGE SCALE GENOMIC DNA]</scope>
    <source>
        <strain evidence="2 3">UC8</strain>
    </source>
</reference>
<protein>
    <recommendedName>
        <fullName evidence="4">HEAT repeat protein</fullName>
    </recommendedName>
</protein>
<feature type="region of interest" description="Disordered" evidence="1">
    <location>
        <begin position="24"/>
        <end position="59"/>
    </location>
</feature>
<gene>
    <name evidence="2" type="ORF">UC8_26650</name>
</gene>
<organism evidence="2 3">
    <name type="scientific">Roseimaritima ulvae</name>
    <dbReference type="NCBI Taxonomy" id="980254"/>
    <lineage>
        <taxon>Bacteria</taxon>
        <taxon>Pseudomonadati</taxon>
        <taxon>Planctomycetota</taxon>
        <taxon>Planctomycetia</taxon>
        <taxon>Pirellulales</taxon>
        <taxon>Pirellulaceae</taxon>
        <taxon>Roseimaritima</taxon>
    </lineage>
</organism>
<dbReference type="RefSeq" id="WP_148080286.1">
    <property type="nucleotide sequence ID" value="NZ_CP042914.1"/>
</dbReference>
<dbReference type="AlphaFoldDB" id="A0A5B9QNQ0"/>
<dbReference type="InterPro" id="IPR011989">
    <property type="entry name" value="ARM-like"/>
</dbReference>
<dbReference type="Proteomes" id="UP000325286">
    <property type="component" value="Chromosome"/>
</dbReference>
<feature type="compositionally biased region" description="Basic and acidic residues" evidence="1">
    <location>
        <begin position="42"/>
        <end position="52"/>
    </location>
</feature>
<sequence>MLQILGDARRGFCARVRQSPIGKLTAGMRKPLSMATGGMVPAEKKPHPDEKAQPGPEGTAAQVKTVKLQAPKRQQAIAELKHIDVRYHPEVEATLIAALRADPSECVRLEAAITIATLPVCSPAIRKALTVCVESKDTDGNPAELSDRVKMRAAMAIAHCANCAPQEMNETLERPEYPGHALLEQSSLMQASATLPITAALAGESTPTSLSAVAPADIELSSLSSVSLPPNDSPAPRANSAAQRRLPAEMPPRPRPKNLLEILQAAE</sequence>
<evidence type="ECO:0000313" key="3">
    <source>
        <dbReference type="Proteomes" id="UP000325286"/>
    </source>
</evidence>
<dbReference type="Gene3D" id="1.25.10.10">
    <property type="entry name" value="Leucine-rich Repeat Variant"/>
    <property type="match status" value="1"/>
</dbReference>
<keyword evidence="3" id="KW-1185">Reference proteome</keyword>
<feature type="region of interest" description="Disordered" evidence="1">
    <location>
        <begin position="223"/>
        <end position="267"/>
    </location>
</feature>
<evidence type="ECO:0008006" key="4">
    <source>
        <dbReference type="Google" id="ProtNLM"/>
    </source>
</evidence>
<accession>A0A5B9QNQ0</accession>